<evidence type="ECO:0000313" key="16">
    <source>
        <dbReference type="EMBL" id="KOA18368.1"/>
    </source>
</evidence>
<dbReference type="PANTHER" id="PTHR17490">
    <property type="entry name" value="SUA5"/>
    <property type="match status" value="1"/>
</dbReference>
<evidence type="ECO:0000256" key="14">
    <source>
        <dbReference type="PIRSR" id="PIRSR004930-1"/>
    </source>
</evidence>
<proteinExistence type="inferred from homology"/>
<evidence type="ECO:0000256" key="10">
    <source>
        <dbReference type="ARBA" id="ARBA00022840"/>
    </source>
</evidence>
<evidence type="ECO:0000256" key="6">
    <source>
        <dbReference type="ARBA" id="ARBA00022679"/>
    </source>
</evidence>
<gene>
    <name evidence="16" type="primary">ywlC</name>
    <name evidence="16" type="ORF">CLHOM_32700</name>
</gene>
<evidence type="ECO:0000256" key="1">
    <source>
        <dbReference type="ARBA" id="ARBA00004496"/>
    </source>
</evidence>
<feature type="binding site" evidence="14">
    <location>
        <position position="64"/>
    </location>
    <ligand>
        <name>ATP</name>
        <dbReference type="ChEBI" id="CHEBI:30616"/>
    </ligand>
</feature>
<evidence type="ECO:0000256" key="2">
    <source>
        <dbReference type="ARBA" id="ARBA00007663"/>
    </source>
</evidence>
<feature type="binding site" evidence="14">
    <location>
        <position position="60"/>
    </location>
    <ligand>
        <name>ATP</name>
        <dbReference type="ChEBI" id="CHEBI:30616"/>
    </ligand>
</feature>
<organism evidence="16 17">
    <name type="scientific">Clostridium homopropionicum DSM 5847</name>
    <dbReference type="NCBI Taxonomy" id="1121318"/>
    <lineage>
        <taxon>Bacteria</taxon>
        <taxon>Bacillati</taxon>
        <taxon>Bacillota</taxon>
        <taxon>Clostridia</taxon>
        <taxon>Eubacteriales</taxon>
        <taxon>Clostridiaceae</taxon>
        <taxon>Clostridium</taxon>
    </lineage>
</organism>
<sequence>MNTIVEFVDEKEPNVDIIKLAGDTIRKGGLVVFPTETVYGLGANALDSEAVHKIFIAKGRPQDNPLIIHVADFDIEEFVEEIPPIAKKMMDKFWPGPLTLIMKKSSKVPDITSAGLDSIGIRMPSNSVANRLIKEAGVPIAAPSANISGRPSPTDIDTCIEDLTGRVDCIIGGEKCKIGLESTIVDCTVEPPLVLRPGGIILEMLREIHPEIQIDPAVMIKVEGSFKPKAPGMKYRHYAPKAPVKIVVGDLEKTVAKINEIVQNYIDDGKKIGIMASNETIHMYPKGIVKSLGSRSNLNSVARNLFKTLRDFDNDKVDIILSESFEEKGVGIAIMNRLKKAAGFELINADT</sequence>
<dbReference type="GO" id="GO:0000049">
    <property type="term" value="F:tRNA binding"/>
    <property type="evidence" value="ECO:0007669"/>
    <property type="project" value="TreeGrafter"/>
</dbReference>
<keyword evidence="17" id="KW-1185">Reference proteome</keyword>
<feature type="binding site" evidence="14">
    <location>
        <position position="144"/>
    </location>
    <ligand>
        <name>ATP</name>
        <dbReference type="ChEBI" id="CHEBI:30616"/>
    </ligand>
</feature>
<feature type="binding site" evidence="14">
    <location>
        <position position="238"/>
    </location>
    <ligand>
        <name>ATP</name>
        <dbReference type="ChEBI" id="CHEBI:30616"/>
    </ligand>
</feature>
<comment type="subcellular location">
    <subcellularLocation>
        <location evidence="1 13">Cytoplasm</location>
    </subcellularLocation>
</comment>
<evidence type="ECO:0000259" key="15">
    <source>
        <dbReference type="PROSITE" id="PS51163"/>
    </source>
</evidence>
<dbReference type="Pfam" id="PF03481">
    <property type="entry name" value="Sua5_C"/>
    <property type="match status" value="1"/>
</dbReference>
<dbReference type="STRING" id="36844.SAMN04488501_101210"/>
<feature type="binding site" evidence="14">
    <location>
        <position position="37"/>
    </location>
    <ligand>
        <name>L-threonine</name>
        <dbReference type="ChEBI" id="CHEBI:57926"/>
    </ligand>
</feature>
<dbReference type="InterPro" id="IPR038385">
    <property type="entry name" value="Sua5/YwlC_C"/>
</dbReference>
<dbReference type="GO" id="GO:0005737">
    <property type="term" value="C:cytoplasm"/>
    <property type="evidence" value="ECO:0007669"/>
    <property type="project" value="UniProtKB-SubCell"/>
</dbReference>
<feature type="binding site" evidence="14">
    <location>
        <position position="69"/>
    </location>
    <ligand>
        <name>L-threonine</name>
        <dbReference type="ChEBI" id="CHEBI:57926"/>
    </ligand>
</feature>
<dbReference type="EC" id="2.7.7.87" evidence="3 13"/>
<evidence type="ECO:0000256" key="13">
    <source>
        <dbReference type="PIRNR" id="PIRNR004930"/>
    </source>
</evidence>
<dbReference type="InterPro" id="IPR010923">
    <property type="entry name" value="T(6)A37_SUA5"/>
</dbReference>
<dbReference type="PATRIC" id="fig|1121318.3.peg.3265"/>
<keyword evidence="5 13" id="KW-0963">Cytoplasm</keyword>
<dbReference type="InterPro" id="IPR005145">
    <property type="entry name" value="Sua5_C"/>
</dbReference>
<keyword evidence="8 13" id="KW-0548">Nucleotidyltransferase</keyword>
<dbReference type="InterPro" id="IPR017945">
    <property type="entry name" value="DHBP_synth_RibB-like_a/b_dom"/>
</dbReference>
<dbReference type="Gene3D" id="3.40.50.11030">
    <property type="entry name" value="Threonylcarbamoyl-AMP synthase, C-terminal domain"/>
    <property type="match status" value="1"/>
</dbReference>
<dbReference type="InterPro" id="IPR006070">
    <property type="entry name" value="Sua5-like_dom"/>
</dbReference>
<evidence type="ECO:0000256" key="7">
    <source>
        <dbReference type="ARBA" id="ARBA00022694"/>
    </source>
</evidence>
<feature type="binding site" evidence="14">
    <location>
        <position position="122"/>
    </location>
    <ligand>
        <name>L-threonine</name>
        <dbReference type="ChEBI" id="CHEBI:57926"/>
    </ligand>
</feature>
<dbReference type="FunFam" id="3.90.870.10:FF:000009">
    <property type="entry name" value="Threonylcarbamoyl-AMP synthase, putative"/>
    <property type="match status" value="1"/>
</dbReference>
<evidence type="ECO:0000256" key="8">
    <source>
        <dbReference type="ARBA" id="ARBA00022695"/>
    </source>
</evidence>
<dbReference type="GO" id="GO:0003725">
    <property type="term" value="F:double-stranded RNA binding"/>
    <property type="evidence" value="ECO:0007669"/>
    <property type="project" value="UniProtKB-UniRule"/>
</dbReference>
<comment type="caution">
    <text evidence="16">The sequence shown here is derived from an EMBL/GenBank/DDBJ whole genome shotgun (WGS) entry which is preliminary data.</text>
</comment>
<dbReference type="PIRSF" id="PIRSF004930">
    <property type="entry name" value="Tln_factor_SUA5"/>
    <property type="match status" value="1"/>
</dbReference>
<accession>A0A0L6Z6D4</accession>
<dbReference type="RefSeq" id="WP_052222717.1">
    <property type="nucleotide sequence ID" value="NZ_LHUR01000042.1"/>
</dbReference>
<evidence type="ECO:0000256" key="12">
    <source>
        <dbReference type="ARBA" id="ARBA00048366"/>
    </source>
</evidence>
<keyword evidence="6 13" id="KW-0808">Transferase</keyword>
<comment type="catalytic activity">
    <reaction evidence="12 13">
        <text>L-threonine + hydrogencarbonate + ATP = L-threonylcarbamoyladenylate + diphosphate + H2O</text>
        <dbReference type="Rhea" id="RHEA:36407"/>
        <dbReference type="ChEBI" id="CHEBI:15377"/>
        <dbReference type="ChEBI" id="CHEBI:17544"/>
        <dbReference type="ChEBI" id="CHEBI:30616"/>
        <dbReference type="ChEBI" id="CHEBI:33019"/>
        <dbReference type="ChEBI" id="CHEBI:57926"/>
        <dbReference type="ChEBI" id="CHEBI:73682"/>
        <dbReference type="EC" id="2.7.7.87"/>
    </reaction>
</comment>
<dbReference type="Proteomes" id="UP000037043">
    <property type="component" value="Unassembled WGS sequence"/>
</dbReference>
<dbReference type="GO" id="GO:0008033">
    <property type="term" value="P:tRNA processing"/>
    <property type="evidence" value="ECO:0007669"/>
    <property type="project" value="UniProtKB-KW"/>
</dbReference>
<evidence type="ECO:0000256" key="4">
    <source>
        <dbReference type="ARBA" id="ARBA00015492"/>
    </source>
</evidence>
<feature type="binding site" evidence="14">
    <location>
        <position position="142"/>
    </location>
    <ligand>
        <name>L-threonine</name>
        <dbReference type="ChEBI" id="CHEBI:57926"/>
    </ligand>
</feature>
<keyword evidence="9 13" id="KW-0547">Nucleotide-binding</keyword>
<feature type="binding site" evidence="14">
    <location>
        <position position="196"/>
    </location>
    <ligand>
        <name>ATP</name>
        <dbReference type="ChEBI" id="CHEBI:30616"/>
    </ligand>
</feature>
<name>A0A0L6Z6D4_9CLOT</name>
<dbReference type="GO" id="GO:0005524">
    <property type="term" value="F:ATP binding"/>
    <property type="evidence" value="ECO:0007669"/>
    <property type="project" value="UniProtKB-UniRule"/>
</dbReference>
<evidence type="ECO:0000256" key="3">
    <source>
        <dbReference type="ARBA" id="ARBA00012584"/>
    </source>
</evidence>
<evidence type="ECO:0000256" key="11">
    <source>
        <dbReference type="ARBA" id="ARBA00029774"/>
    </source>
</evidence>
<protein>
    <recommendedName>
        <fullName evidence="4 13">Threonylcarbamoyl-AMP synthase</fullName>
        <shortName evidence="13">TC-AMP synthase</shortName>
        <ecNumber evidence="3 13">2.7.7.87</ecNumber>
    </recommendedName>
    <alternativeName>
        <fullName evidence="11 13">L-threonylcarbamoyladenylate synthase</fullName>
    </alternativeName>
</protein>
<feature type="domain" description="YrdC-like" evidence="15">
    <location>
        <begin position="15"/>
        <end position="200"/>
    </location>
</feature>
<keyword evidence="10 13" id="KW-0067">ATP-binding</keyword>
<dbReference type="PROSITE" id="PS51163">
    <property type="entry name" value="YRDC"/>
    <property type="match status" value="1"/>
</dbReference>
<dbReference type="EMBL" id="LHUR01000042">
    <property type="protein sequence ID" value="KOA18368.1"/>
    <property type="molecule type" value="Genomic_DNA"/>
</dbReference>
<dbReference type="Gene3D" id="3.90.870.10">
    <property type="entry name" value="DHBP synthase"/>
    <property type="match status" value="1"/>
</dbReference>
<dbReference type="SUPFAM" id="SSF55821">
    <property type="entry name" value="YrdC/RibB"/>
    <property type="match status" value="1"/>
</dbReference>
<dbReference type="InterPro" id="IPR050156">
    <property type="entry name" value="TC-AMP_synthase_SUA5"/>
</dbReference>
<reference evidence="17" key="1">
    <citation type="submission" date="2015-08" db="EMBL/GenBank/DDBJ databases">
        <title>Genome sequence of the strict anaerobe Clostridium homopropionicum LuHBu1 (DSM 5847T).</title>
        <authorList>
            <person name="Poehlein A."/>
            <person name="Beck M."/>
            <person name="Schiel-Bengelsdorf B."/>
            <person name="Bengelsdorf F.R."/>
            <person name="Daniel R."/>
            <person name="Duerre P."/>
        </authorList>
    </citation>
    <scope>NUCLEOTIDE SEQUENCE [LARGE SCALE GENOMIC DNA]</scope>
    <source>
        <strain evidence="17">DSM 5847</strain>
    </source>
</reference>
<evidence type="ECO:0000256" key="5">
    <source>
        <dbReference type="ARBA" id="ARBA00022490"/>
    </source>
</evidence>
<comment type="similarity">
    <text evidence="2 13">Belongs to the SUA5 family.</text>
</comment>
<dbReference type="Pfam" id="PF01300">
    <property type="entry name" value="Sua5_yciO_yrdC"/>
    <property type="match status" value="1"/>
</dbReference>
<dbReference type="FunFam" id="3.40.50.11030:FF:000001">
    <property type="entry name" value="Threonylcarbamoyl-AMP synthase"/>
    <property type="match status" value="1"/>
</dbReference>
<dbReference type="NCBIfam" id="TIGR00057">
    <property type="entry name" value="L-threonylcarbamoyladenylate synthase"/>
    <property type="match status" value="1"/>
</dbReference>
<evidence type="ECO:0000256" key="9">
    <source>
        <dbReference type="ARBA" id="ARBA00022741"/>
    </source>
</evidence>
<dbReference type="GO" id="GO:0061710">
    <property type="term" value="F:L-threonylcarbamoyladenylate synthase"/>
    <property type="evidence" value="ECO:0007669"/>
    <property type="project" value="UniProtKB-EC"/>
</dbReference>
<dbReference type="AlphaFoldDB" id="A0A0L6Z6D4"/>
<feature type="binding site" evidence="14">
    <location>
        <position position="152"/>
    </location>
    <ligand>
        <name>ATP</name>
        <dbReference type="ChEBI" id="CHEBI:30616"/>
    </ligand>
</feature>
<feature type="binding site" evidence="14">
    <location>
        <position position="182"/>
    </location>
    <ligand>
        <name>L-threonine</name>
        <dbReference type="ChEBI" id="CHEBI:57926"/>
    </ligand>
</feature>
<dbReference type="PANTHER" id="PTHR17490:SF16">
    <property type="entry name" value="THREONYLCARBAMOYL-AMP SYNTHASE"/>
    <property type="match status" value="1"/>
</dbReference>
<evidence type="ECO:0000313" key="17">
    <source>
        <dbReference type="Proteomes" id="UP000037043"/>
    </source>
</evidence>
<comment type="function">
    <text evidence="13">Required for the formation of a threonylcarbamoyl group on adenosine at position 37 (t(6)A37) in tRNAs that read codons beginning with adenine.</text>
</comment>
<keyword evidence="7 13" id="KW-0819">tRNA processing</keyword>
<dbReference type="GO" id="GO:0006450">
    <property type="term" value="P:regulation of translational fidelity"/>
    <property type="evidence" value="ECO:0007669"/>
    <property type="project" value="TreeGrafter"/>
</dbReference>